<feature type="compositionally biased region" description="Polar residues" evidence="1">
    <location>
        <begin position="12"/>
        <end position="37"/>
    </location>
</feature>
<dbReference type="Proteomes" id="UP000192257">
    <property type="component" value="Unassembled WGS sequence"/>
</dbReference>
<feature type="compositionally biased region" description="Low complexity" evidence="1">
    <location>
        <begin position="104"/>
        <end position="116"/>
    </location>
</feature>
<feature type="non-terminal residue" evidence="2">
    <location>
        <position position="1"/>
    </location>
</feature>
<evidence type="ECO:0000313" key="3">
    <source>
        <dbReference type="Proteomes" id="UP000192257"/>
    </source>
</evidence>
<evidence type="ECO:0000313" key="2">
    <source>
        <dbReference type="EMBL" id="ORC76027.1"/>
    </source>
</evidence>
<keyword evidence="3" id="KW-1185">Reference proteome</keyword>
<proteinExistence type="predicted"/>
<reference evidence="2 3" key="1">
    <citation type="submission" date="2017-03" db="EMBL/GenBank/DDBJ databases">
        <title>An alternative strategy for trypanosome survival in the mammalian bloodstream revealed through genome and transcriptome analysis of the ubiquitous bovine parasite Trypanosoma (Megatrypanum) theileri.</title>
        <authorList>
            <person name="Kelly S."/>
            <person name="Ivens A."/>
            <person name="Mott A."/>
            <person name="O'Neill E."/>
            <person name="Emms D."/>
            <person name="Macleod O."/>
            <person name="Voorheis P."/>
            <person name="Matthews J."/>
            <person name="Matthews K."/>
            <person name="Carrington M."/>
        </authorList>
    </citation>
    <scope>NUCLEOTIDE SEQUENCE [LARGE SCALE GENOMIC DNA]</scope>
    <source>
        <strain evidence="2">Edinburgh</strain>
    </source>
</reference>
<dbReference type="AlphaFoldDB" id="A0A1X0NDF0"/>
<sequence length="166" mass="17014">GSEAGHVERGTSAVQGEESSAVQSEVSTLPSSGTAGTHNDEQEVRQTQSQNNGTDPATQGNEEAPINTSDNTTPADPNPNQQTPEAAGATAASDSEETTSITLPITENTTTDAPTTTPSPVPKPDINTIASTVKNKANVDSSVSPVWIRTAAPLLIVAVLFSATVY</sequence>
<gene>
    <name evidence="2" type="ORF">TM35_003191000</name>
</gene>
<evidence type="ECO:0000256" key="1">
    <source>
        <dbReference type="SAM" id="MobiDB-lite"/>
    </source>
</evidence>
<protein>
    <submittedName>
        <fullName evidence="2">Uncharacterized protein</fullName>
    </submittedName>
</protein>
<feature type="compositionally biased region" description="Polar residues" evidence="1">
    <location>
        <begin position="45"/>
        <end position="84"/>
    </location>
</feature>
<dbReference type="EMBL" id="NBCO01000319">
    <property type="protein sequence ID" value="ORC76027.1"/>
    <property type="molecule type" value="Genomic_DNA"/>
</dbReference>
<organism evidence="2 3">
    <name type="scientific">Trypanosoma theileri</name>
    <dbReference type="NCBI Taxonomy" id="67003"/>
    <lineage>
        <taxon>Eukaryota</taxon>
        <taxon>Discoba</taxon>
        <taxon>Euglenozoa</taxon>
        <taxon>Kinetoplastea</taxon>
        <taxon>Metakinetoplastina</taxon>
        <taxon>Trypanosomatida</taxon>
        <taxon>Trypanosomatidae</taxon>
        <taxon>Trypanosoma</taxon>
    </lineage>
</organism>
<comment type="caution">
    <text evidence="2">The sequence shown here is derived from an EMBL/GenBank/DDBJ whole genome shotgun (WGS) entry which is preliminary data.</text>
</comment>
<dbReference type="RefSeq" id="XP_028876614.1">
    <property type="nucleotide sequence ID" value="XM_029032092.1"/>
</dbReference>
<accession>A0A1X0NDF0</accession>
<dbReference type="VEuPathDB" id="TriTrypDB:TM35_003191000"/>
<dbReference type="GeneID" id="39991872"/>
<name>A0A1X0NDF0_9TRYP</name>
<feature type="region of interest" description="Disordered" evidence="1">
    <location>
        <begin position="1"/>
        <end position="127"/>
    </location>
</feature>